<dbReference type="GO" id="GO:0016853">
    <property type="term" value="F:isomerase activity"/>
    <property type="evidence" value="ECO:0007669"/>
    <property type="project" value="UniProtKB-KW"/>
</dbReference>
<dbReference type="InterPro" id="IPR036237">
    <property type="entry name" value="Xyl_isomerase-like_sf"/>
</dbReference>
<evidence type="ECO:0000259" key="1">
    <source>
        <dbReference type="Pfam" id="PF01261"/>
    </source>
</evidence>
<proteinExistence type="predicted"/>
<sequence>MRDFSYQLHSSRKFGPLPDTFRMLAGLGYKQVEGDPALFAGLEDPGKLRDALAAAGLTMPTGHVSLEMVSAQPDRVIEIARALDMEAVFVPALPEDEQEKTAEGWAELGRVLALSGARLREAGVAFGWHNHAFEFAETDSAETPLDLILAGSDDLALELDIAWVARAGQDPVRWLRKYADRIVAVHLKDIAPEGENTGEDGWADVGDGILDWRRILPEVEATGARFLVMEHDNPADDARFARRSIAAASGF</sequence>
<dbReference type="InterPro" id="IPR013022">
    <property type="entry name" value="Xyl_isomerase-like_TIM-brl"/>
</dbReference>
<dbReference type="PANTHER" id="PTHR12110:SF41">
    <property type="entry name" value="INOSOSE DEHYDRATASE"/>
    <property type="match status" value="1"/>
</dbReference>
<organism evidence="2 3">
    <name type="scientific">Tropicimonas aquimaris</name>
    <dbReference type="NCBI Taxonomy" id="914152"/>
    <lineage>
        <taxon>Bacteria</taxon>
        <taxon>Pseudomonadati</taxon>
        <taxon>Pseudomonadota</taxon>
        <taxon>Alphaproteobacteria</taxon>
        <taxon>Rhodobacterales</taxon>
        <taxon>Roseobacteraceae</taxon>
        <taxon>Tropicimonas</taxon>
    </lineage>
</organism>
<comment type="caution">
    <text evidence="2">The sequence shown here is derived from an EMBL/GenBank/DDBJ whole genome shotgun (WGS) entry which is preliminary data.</text>
</comment>
<dbReference type="Proteomes" id="UP001597108">
    <property type="component" value="Unassembled WGS sequence"/>
</dbReference>
<dbReference type="EMBL" id="JBHTJT010000007">
    <property type="protein sequence ID" value="MFD0978770.1"/>
    <property type="molecule type" value="Genomic_DNA"/>
</dbReference>
<dbReference type="RefSeq" id="WP_386072854.1">
    <property type="nucleotide sequence ID" value="NZ_JBHTJT010000007.1"/>
</dbReference>
<evidence type="ECO:0000313" key="3">
    <source>
        <dbReference type="Proteomes" id="UP001597108"/>
    </source>
</evidence>
<dbReference type="PANTHER" id="PTHR12110">
    <property type="entry name" value="HYDROXYPYRUVATE ISOMERASE"/>
    <property type="match status" value="1"/>
</dbReference>
<accession>A0ABW3IMF5</accession>
<dbReference type="InterPro" id="IPR050312">
    <property type="entry name" value="IolE/XylAMocC-like"/>
</dbReference>
<dbReference type="SUPFAM" id="SSF51658">
    <property type="entry name" value="Xylose isomerase-like"/>
    <property type="match status" value="1"/>
</dbReference>
<evidence type="ECO:0000313" key="2">
    <source>
        <dbReference type="EMBL" id="MFD0978770.1"/>
    </source>
</evidence>
<protein>
    <submittedName>
        <fullName evidence="2">Sugar phosphate isomerase/epimerase family protein</fullName>
    </submittedName>
</protein>
<reference evidence="3" key="1">
    <citation type="journal article" date="2019" name="Int. J. Syst. Evol. Microbiol.">
        <title>The Global Catalogue of Microorganisms (GCM) 10K type strain sequencing project: providing services to taxonomists for standard genome sequencing and annotation.</title>
        <authorList>
            <consortium name="The Broad Institute Genomics Platform"/>
            <consortium name="The Broad Institute Genome Sequencing Center for Infectious Disease"/>
            <person name="Wu L."/>
            <person name="Ma J."/>
        </authorList>
    </citation>
    <scope>NUCLEOTIDE SEQUENCE [LARGE SCALE GENOMIC DNA]</scope>
    <source>
        <strain evidence="3">CCUG 60524</strain>
    </source>
</reference>
<feature type="domain" description="Xylose isomerase-like TIM barrel" evidence="1">
    <location>
        <begin position="24"/>
        <end position="240"/>
    </location>
</feature>
<keyword evidence="2" id="KW-0413">Isomerase</keyword>
<dbReference type="Gene3D" id="3.20.20.150">
    <property type="entry name" value="Divalent-metal-dependent TIM barrel enzymes"/>
    <property type="match status" value="1"/>
</dbReference>
<keyword evidence="3" id="KW-1185">Reference proteome</keyword>
<name>A0ABW3IMF5_9RHOB</name>
<gene>
    <name evidence="2" type="ORF">ACFQ2S_03830</name>
</gene>
<dbReference type="Pfam" id="PF01261">
    <property type="entry name" value="AP_endonuc_2"/>
    <property type="match status" value="1"/>
</dbReference>